<evidence type="ECO:0000256" key="1">
    <source>
        <dbReference type="SAM" id="Phobius"/>
    </source>
</evidence>
<reference evidence="2" key="2">
    <citation type="submission" date="2023-12" db="EMBL/GenBank/DDBJ databases">
        <authorList>
            <person name="Sun Q."/>
            <person name="Inoue M."/>
        </authorList>
    </citation>
    <scope>NUCLEOTIDE SEQUENCE</scope>
    <source>
        <strain evidence="2">JCM 14265</strain>
    </source>
</reference>
<reference evidence="3 5" key="3">
    <citation type="submission" date="2024-06" db="EMBL/GenBank/DDBJ databases">
        <title>Halorubrum miltondacostae sp. nov., a potential PHA producer isolated from an inland solar saltern in Rio Maior, Portugal.</title>
        <authorList>
            <person name="Albuquerque L."/>
            <person name="Viver T."/>
            <person name="Barroso C."/>
            <person name="Claudino R."/>
            <person name="Galvan M."/>
            <person name="Simoes G."/>
            <person name="Lobo Da Cunha A."/>
            <person name="Egas C."/>
        </authorList>
    </citation>
    <scope>NUCLEOTIDE SEQUENCE [LARGE SCALE GENOMIC DNA]</scope>
    <source>
        <strain evidence="3 5">DSM 18646</strain>
    </source>
</reference>
<keyword evidence="1" id="KW-1133">Transmembrane helix</keyword>
<feature type="transmembrane region" description="Helical" evidence="1">
    <location>
        <begin position="388"/>
        <end position="411"/>
    </location>
</feature>
<protein>
    <submittedName>
        <fullName evidence="3">DUF2206 domain-containing protein</fullName>
    </submittedName>
</protein>
<keyword evidence="1" id="KW-0472">Membrane</keyword>
<dbReference type="Proteomes" id="UP001567571">
    <property type="component" value="Unassembled WGS sequence"/>
</dbReference>
<feature type="transmembrane region" description="Helical" evidence="1">
    <location>
        <begin position="311"/>
        <end position="327"/>
    </location>
</feature>
<feature type="transmembrane region" description="Helical" evidence="1">
    <location>
        <begin position="455"/>
        <end position="476"/>
    </location>
</feature>
<feature type="transmembrane region" description="Helical" evidence="1">
    <location>
        <begin position="97"/>
        <end position="115"/>
    </location>
</feature>
<comment type="caution">
    <text evidence="2">The sequence shown here is derived from an EMBL/GenBank/DDBJ whole genome shotgun (WGS) entry which is preliminary data.</text>
</comment>
<gene>
    <name evidence="3" type="ORF">ABNG02_16425</name>
    <name evidence="2" type="ORF">GCM10008994_21360</name>
</gene>
<dbReference type="EMBL" id="BAAADQ010000012">
    <property type="protein sequence ID" value="GAA0546177.1"/>
    <property type="molecule type" value="Genomic_DNA"/>
</dbReference>
<feature type="transmembrane region" description="Helical" evidence="1">
    <location>
        <begin position="35"/>
        <end position="52"/>
    </location>
</feature>
<feature type="transmembrane region" description="Helical" evidence="1">
    <location>
        <begin position="135"/>
        <end position="155"/>
    </location>
</feature>
<keyword evidence="1" id="KW-0812">Transmembrane</keyword>
<evidence type="ECO:0000313" key="5">
    <source>
        <dbReference type="Proteomes" id="UP001567571"/>
    </source>
</evidence>
<name>A0AAV3SUH2_9EURY</name>
<dbReference type="Proteomes" id="UP001501425">
    <property type="component" value="Unassembled WGS sequence"/>
</dbReference>
<evidence type="ECO:0000313" key="4">
    <source>
        <dbReference type="Proteomes" id="UP001501425"/>
    </source>
</evidence>
<evidence type="ECO:0000313" key="2">
    <source>
        <dbReference type="EMBL" id="GAA0546177.1"/>
    </source>
</evidence>
<proteinExistence type="predicted"/>
<accession>A0AAV3SUH2</accession>
<feature type="transmembrane region" description="Helical" evidence="1">
    <location>
        <begin position="565"/>
        <end position="584"/>
    </location>
</feature>
<feature type="transmembrane region" description="Helical" evidence="1">
    <location>
        <begin position="357"/>
        <end position="376"/>
    </location>
</feature>
<organism evidence="2 4">
    <name type="scientific">Halorubrum ejinorense</name>
    <dbReference type="NCBI Taxonomy" id="425309"/>
    <lineage>
        <taxon>Archaea</taxon>
        <taxon>Methanobacteriati</taxon>
        <taxon>Methanobacteriota</taxon>
        <taxon>Stenosarchaea group</taxon>
        <taxon>Halobacteria</taxon>
        <taxon>Halobacteriales</taxon>
        <taxon>Haloferacaceae</taxon>
        <taxon>Halorubrum</taxon>
    </lineage>
</organism>
<sequence>MPDSVRFSLFVLSLHLLTLLPVNLPGISIIQGVTGFLILSFIPGFLFVSYVLDRFTLTGFLYAVGFSVAFSMFIGSSANAAYLGFSTDLAPFTQPTMSMIYVAASAVLTGFVWTATEQANTQSLVDRLSDYDVRILLLLMFVPTLAVSGAVFINQYGFNQLTLLAIACTASVPVLVYYFDERGKYYPVTIAAVSLALLLQNTVIMTYLNRGDGRAEYVIADTVLENGYWIPGAAKDAMPRIGVLQPAYSLLTDTSLLWTFKLFHPLLFAIVPVVTYLLASRYFSKDIAFLAGILYIILPQTYTIISRNTRTGAAIFFTSFLFLALLNTDLPDRFRRLLVLAFFWSVITSHYGVGPLVVFALVVAYSLNVLASILLDGKRPSELQLTRVAFFTTLIVVWYGFLTNGTFSFIANSIYRQISGSLFFTPQSTAVRSVNIATGEATGGAFGMPAGSYEILFIGHALLGVFTSIGISLVYLRYFGHGIPYLLNIQHWIDRNVFPGLSDDVLEDSNYVHLAVGMFLFFPLSAGPQILSPGRLFALVMIILAPFPILVLRSVRVKRIGAKPALTLIVIFLLVTSGFVSAAATHDVSPQPIIDGDRIIEDGSNQEQFSYYRATASRNSVIASNFILGHFPDGATVHRTALGKFISVFYEGDRYANIQSVGIDSSVESPSGYVYLSEPDTVTGVNTVSHLGFIFYSHEPLPSYTESNTVYTTGRDKIHYDR</sequence>
<feature type="transmembrane region" description="Helical" evidence="1">
    <location>
        <begin position="262"/>
        <end position="280"/>
    </location>
</feature>
<feature type="transmembrane region" description="Helical" evidence="1">
    <location>
        <begin position="161"/>
        <end position="179"/>
    </location>
</feature>
<dbReference type="RefSeq" id="WP_343778941.1">
    <property type="nucleotide sequence ID" value="NZ_BAAADQ010000012.1"/>
</dbReference>
<dbReference type="AlphaFoldDB" id="A0AAV3SUH2"/>
<feature type="transmembrane region" description="Helical" evidence="1">
    <location>
        <begin position="287"/>
        <end position="305"/>
    </location>
</feature>
<feature type="transmembrane region" description="Helical" evidence="1">
    <location>
        <begin position="536"/>
        <end position="553"/>
    </location>
</feature>
<evidence type="ECO:0000313" key="3">
    <source>
        <dbReference type="EMBL" id="MEZ3168899.1"/>
    </source>
</evidence>
<reference evidence="2" key="1">
    <citation type="journal article" date="2014" name="Int. J. Syst. Evol. Microbiol.">
        <title>Complete genome sequence of Corynebacterium casei LMG S-19264T (=DSM 44701T), isolated from a smear-ripened cheese.</title>
        <authorList>
            <consortium name="US DOE Joint Genome Institute (JGI-PGF)"/>
            <person name="Walter F."/>
            <person name="Albersmeier A."/>
            <person name="Kalinowski J."/>
            <person name="Ruckert C."/>
        </authorList>
    </citation>
    <scope>NUCLEOTIDE SEQUENCE</scope>
    <source>
        <strain evidence="2">JCM 14265</strain>
    </source>
</reference>
<dbReference type="EMBL" id="JBEDNW010000011">
    <property type="protein sequence ID" value="MEZ3168899.1"/>
    <property type="molecule type" value="Genomic_DNA"/>
</dbReference>
<keyword evidence="5" id="KW-1185">Reference proteome</keyword>
<feature type="transmembrane region" description="Helical" evidence="1">
    <location>
        <begin position="59"/>
        <end position="85"/>
    </location>
</feature>
<feature type="transmembrane region" description="Helical" evidence="1">
    <location>
        <begin position="186"/>
        <end position="208"/>
    </location>
</feature>